<evidence type="ECO:0000313" key="2">
    <source>
        <dbReference type="Proteomes" id="UP000596661"/>
    </source>
</evidence>
<name>A0A803NKG3_CANSA</name>
<dbReference type="EMBL" id="UZAU01000063">
    <property type="status" value="NOT_ANNOTATED_CDS"/>
    <property type="molecule type" value="Genomic_DNA"/>
</dbReference>
<dbReference type="Gramene" id="evm.model.01.2263">
    <property type="protein sequence ID" value="cds.evm.model.01.2263"/>
    <property type="gene ID" value="evm.TU.01.2263"/>
</dbReference>
<accession>A0A803NKG3</accession>
<reference evidence="1 2" key="1">
    <citation type="submission" date="2018-11" db="EMBL/GenBank/DDBJ databases">
        <authorList>
            <person name="Grassa J C."/>
        </authorList>
    </citation>
    <scope>NUCLEOTIDE SEQUENCE [LARGE SCALE GENOMIC DNA]</scope>
</reference>
<accession>A0A803NKG2</accession>
<dbReference type="EnsemblPlants" id="evm.model.01.2263.1.5bd9b136">
    <property type="protein sequence ID" value="cds.evm.model.01.2263.1.5bd9b136"/>
    <property type="gene ID" value="evm.TU.01.2263"/>
</dbReference>
<keyword evidence="2" id="KW-1185">Reference proteome</keyword>
<reference evidence="1" key="2">
    <citation type="submission" date="2021-03" db="UniProtKB">
        <authorList>
            <consortium name="EnsemblPlants"/>
        </authorList>
    </citation>
    <scope>IDENTIFICATION</scope>
</reference>
<dbReference type="EnsemblPlants" id="evm.model.01.2263">
    <property type="protein sequence ID" value="cds.evm.model.01.2263"/>
    <property type="gene ID" value="evm.TU.01.2263"/>
</dbReference>
<dbReference type="Proteomes" id="UP000596661">
    <property type="component" value="Chromosome 1"/>
</dbReference>
<sequence>MSPVWSPPPEEWIEINCNVKVGSCSMCVATLARDHTWTVLWAATKRLNFTDSLIGEAAVCQLAVESAVVMKHPFVLIESDSEKVINALKGTRAC</sequence>
<protein>
    <recommendedName>
        <fullName evidence="3">RNase H type-1 domain-containing protein</fullName>
    </recommendedName>
</protein>
<dbReference type="AlphaFoldDB" id="A0A803NKG3"/>
<dbReference type="Gramene" id="evm.model.01.2263.1.5bd9b136">
    <property type="protein sequence ID" value="cds.evm.model.01.2263.1.5bd9b136"/>
    <property type="gene ID" value="evm.TU.01.2263"/>
</dbReference>
<evidence type="ECO:0008006" key="3">
    <source>
        <dbReference type="Google" id="ProtNLM"/>
    </source>
</evidence>
<organism evidence="1 2">
    <name type="scientific">Cannabis sativa</name>
    <name type="common">Hemp</name>
    <name type="synonym">Marijuana</name>
    <dbReference type="NCBI Taxonomy" id="3483"/>
    <lineage>
        <taxon>Eukaryota</taxon>
        <taxon>Viridiplantae</taxon>
        <taxon>Streptophyta</taxon>
        <taxon>Embryophyta</taxon>
        <taxon>Tracheophyta</taxon>
        <taxon>Spermatophyta</taxon>
        <taxon>Magnoliopsida</taxon>
        <taxon>eudicotyledons</taxon>
        <taxon>Gunneridae</taxon>
        <taxon>Pentapetalae</taxon>
        <taxon>rosids</taxon>
        <taxon>fabids</taxon>
        <taxon>Rosales</taxon>
        <taxon>Cannabaceae</taxon>
        <taxon>Cannabis</taxon>
    </lineage>
</organism>
<evidence type="ECO:0000313" key="1">
    <source>
        <dbReference type="EnsemblPlants" id="cds.evm.model.01.2263.1.5bd9b136"/>
    </source>
</evidence>
<proteinExistence type="predicted"/>